<evidence type="ECO:0000313" key="2">
    <source>
        <dbReference type="Proteomes" id="UP000636709"/>
    </source>
</evidence>
<organism evidence="1 2">
    <name type="scientific">Digitaria exilis</name>
    <dbReference type="NCBI Taxonomy" id="1010633"/>
    <lineage>
        <taxon>Eukaryota</taxon>
        <taxon>Viridiplantae</taxon>
        <taxon>Streptophyta</taxon>
        <taxon>Embryophyta</taxon>
        <taxon>Tracheophyta</taxon>
        <taxon>Spermatophyta</taxon>
        <taxon>Magnoliopsida</taxon>
        <taxon>Liliopsida</taxon>
        <taxon>Poales</taxon>
        <taxon>Poaceae</taxon>
        <taxon>PACMAD clade</taxon>
        <taxon>Panicoideae</taxon>
        <taxon>Panicodae</taxon>
        <taxon>Paniceae</taxon>
        <taxon>Anthephorinae</taxon>
        <taxon>Digitaria</taxon>
    </lineage>
</organism>
<gene>
    <name evidence="1" type="ORF">HU200_051697</name>
</gene>
<sequence>MISRTMRATDELQVLMDFYYHTVPVVPHGEGVFCYKGQVLDGGLAPGDYGMASGDRVDFFLEMRPDTFVTVTVRDARGPEVTRTMRMTDAMQDLFEFYFEMTAHVDGTFVSSNGWRISPDDTPIDLEMEGATCHDVYFEPSSKHNDPDAGPSRHK</sequence>
<proteinExistence type="predicted"/>
<dbReference type="Gene3D" id="3.10.20.90">
    <property type="entry name" value="Phosphatidylinositol 3-kinase Catalytic Subunit, Chain A, domain 1"/>
    <property type="match status" value="2"/>
</dbReference>
<dbReference type="Proteomes" id="UP000636709">
    <property type="component" value="Unassembled WGS sequence"/>
</dbReference>
<dbReference type="EMBL" id="JACEFO010002272">
    <property type="protein sequence ID" value="KAF8669356.1"/>
    <property type="molecule type" value="Genomic_DNA"/>
</dbReference>
<keyword evidence="2" id="KW-1185">Reference proteome</keyword>
<dbReference type="PANTHER" id="PTHR10562">
    <property type="entry name" value="SMALL UBIQUITIN-RELATED MODIFIER"/>
    <property type="match status" value="1"/>
</dbReference>
<comment type="caution">
    <text evidence="1">The sequence shown here is derived from an EMBL/GenBank/DDBJ whole genome shotgun (WGS) entry which is preliminary data.</text>
</comment>
<dbReference type="SUPFAM" id="SSF54236">
    <property type="entry name" value="Ubiquitin-like"/>
    <property type="match status" value="2"/>
</dbReference>
<dbReference type="CDD" id="cd01763">
    <property type="entry name" value="Ubl_SUMO_like"/>
    <property type="match status" value="1"/>
</dbReference>
<reference evidence="1" key="1">
    <citation type="submission" date="2020-07" db="EMBL/GenBank/DDBJ databases">
        <title>Genome sequence and genetic diversity analysis of an under-domesticated orphan crop, white fonio (Digitaria exilis).</title>
        <authorList>
            <person name="Bennetzen J.L."/>
            <person name="Chen S."/>
            <person name="Ma X."/>
            <person name="Wang X."/>
            <person name="Yssel A.E.J."/>
            <person name="Chaluvadi S.R."/>
            <person name="Johnson M."/>
            <person name="Gangashetty P."/>
            <person name="Hamidou F."/>
            <person name="Sanogo M.D."/>
            <person name="Zwaenepoel A."/>
            <person name="Wallace J."/>
            <person name="Van De Peer Y."/>
            <person name="Van Deynze A."/>
        </authorList>
    </citation>
    <scope>NUCLEOTIDE SEQUENCE</scope>
    <source>
        <tissue evidence="1">Leaves</tissue>
    </source>
</reference>
<evidence type="ECO:0000313" key="1">
    <source>
        <dbReference type="EMBL" id="KAF8669356.1"/>
    </source>
</evidence>
<dbReference type="OrthoDB" id="442921at2759"/>
<dbReference type="InterPro" id="IPR029071">
    <property type="entry name" value="Ubiquitin-like_domsf"/>
</dbReference>
<dbReference type="AlphaFoldDB" id="A0A835E533"/>
<protein>
    <submittedName>
        <fullName evidence="1">Uncharacterized protein</fullName>
    </submittedName>
</protein>
<accession>A0A835E533</accession>
<name>A0A835E533_9POAL</name>